<proteinExistence type="predicted"/>
<sequence>MPGHYEIMDKAFQLPFFAPQDRLPAAIESSGDILQEYTGRRVVRSGDYHLVKYGANVSLTEGENMLFVREACSVPVPEVFALYSTRDTQACRISYIIMEYIPGHRLDD</sequence>
<reference evidence="1" key="1">
    <citation type="submission" date="2021-09" db="EMBL/GenBank/DDBJ databases">
        <title>A high-quality genome of the endoparasitic fungus Hirsutella rhossiliensis with a comparison of Hirsutella genomes reveals transposable elements contributing to genome size variation.</title>
        <authorList>
            <person name="Lin R."/>
            <person name="Jiao Y."/>
            <person name="Sun X."/>
            <person name="Ling J."/>
            <person name="Xie B."/>
            <person name="Cheng X."/>
        </authorList>
    </citation>
    <scope>NUCLEOTIDE SEQUENCE</scope>
    <source>
        <strain evidence="1">HR02</strain>
    </source>
</reference>
<dbReference type="Proteomes" id="UP000824596">
    <property type="component" value="Unassembled WGS sequence"/>
</dbReference>
<evidence type="ECO:0000313" key="1">
    <source>
        <dbReference type="EMBL" id="KAH0962973.1"/>
    </source>
</evidence>
<evidence type="ECO:0000313" key="2">
    <source>
        <dbReference type="Proteomes" id="UP000824596"/>
    </source>
</evidence>
<dbReference type="EMBL" id="JAIZPD010000005">
    <property type="protein sequence ID" value="KAH0962973.1"/>
    <property type="molecule type" value="Genomic_DNA"/>
</dbReference>
<protein>
    <recommendedName>
        <fullName evidence="3">Aminoglycoside phosphotransferase domain-containing protein</fullName>
    </recommendedName>
</protein>
<dbReference type="GeneID" id="68354612"/>
<gene>
    <name evidence="1" type="ORF">HRG_05483</name>
</gene>
<name>A0A9P8SHC9_9HYPO</name>
<dbReference type="AlphaFoldDB" id="A0A9P8SHC9"/>
<dbReference type="SUPFAM" id="SSF56112">
    <property type="entry name" value="Protein kinase-like (PK-like)"/>
    <property type="match status" value="1"/>
</dbReference>
<evidence type="ECO:0008006" key="3">
    <source>
        <dbReference type="Google" id="ProtNLM"/>
    </source>
</evidence>
<dbReference type="OrthoDB" id="4913714at2759"/>
<organism evidence="1 2">
    <name type="scientific">Hirsutella rhossiliensis</name>
    <dbReference type="NCBI Taxonomy" id="111463"/>
    <lineage>
        <taxon>Eukaryota</taxon>
        <taxon>Fungi</taxon>
        <taxon>Dikarya</taxon>
        <taxon>Ascomycota</taxon>
        <taxon>Pezizomycotina</taxon>
        <taxon>Sordariomycetes</taxon>
        <taxon>Hypocreomycetidae</taxon>
        <taxon>Hypocreales</taxon>
        <taxon>Ophiocordycipitaceae</taxon>
        <taxon>Hirsutella</taxon>
    </lineage>
</organism>
<comment type="caution">
    <text evidence="1">The sequence shown here is derived from an EMBL/GenBank/DDBJ whole genome shotgun (WGS) entry which is preliminary data.</text>
</comment>
<keyword evidence="2" id="KW-1185">Reference proteome</keyword>
<dbReference type="RefSeq" id="XP_044720486.1">
    <property type="nucleotide sequence ID" value="XM_044863954.1"/>
</dbReference>
<accession>A0A9P8SHC9</accession>
<dbReference type="InterPro" id="IPR011009">
    <property type="entry name" value="Kinase-like_dom_sf"/>
</dbReference>